<evidence type="ECO:0000313" key="3">
    <source>
        <dbReference type="Proteomes" id="UP000191112"/>
    </source>
</evidence>
<accession>A0A1T5EES9</accession>
<gene>
    <name evidence="2" type="ORF">SAMN05660477_01338</name>
</gene>
<reference evidence="2 3" key="1">
    <citation type="submission" date="2017-02" db="EMBL/GenBank/DDBJ databases">
        <authorList>
            <person name="Peterson S.W."/>
        </authorList>
    </citation>
    <scope>NUCLEOTIDE SEQUENCE [LARGE SCALE GENOMIC DNA]</scope>
    <source>
        <strain evidence="2 3">DSM 22323</strain>
    </source>
</reference>
<dbReference type="AlphaFoldDB" id="A0A1T5EES9"/>
<protein>
    <recommendedName>
        <fullName evidence="4">Lipoprotein</fullName>
    </recommendedName>
</protein>
<keyword evidence="1" id="KW-0812">Transmembrane</keyword>
<evidence type="ECO:0000313" key="2">
    <source>
        <dbReference type="EMBL" id="SKB82250.1"/>
    </source>
</evidence>
<feature type="transmembrane region" description="Helical" evidence="1">
    <location>
        <begin position="87"/>
        <end position="107"/>
    </location>
</feature>
<proteinExistence type="predicted"/>
<keyword evidence="1" id="KW-1133">Transmembrane helix</keyword>
<dbReference type="STRING" id="619805.SAMN05660477_01338"/>
<name>A0A1T5EES9_9FLAO</name>
<dbReference type="Proteomes" id="UP000191112">
    <property type="component" value="Unassembled WGS sequence"/>
</dbReference>
<evidence type="ECO:0008006" key="4">
    <source>
        <dbReference type="Google" id="ProtNLM"/>
    </source>
</evidence>
<dbReference type="EMBL" id="FUYZ01000003">
    <property type="protein sequence ID" value="SKB82250.1"/>
    <property type="molecule type" value="Genomic_DNA"/>
</dbReference>
<sequence>MKKIFPILVMVCLLLSACRTTKYKQEWGNNFLEVKAGSKYHFKTFSNGEFKMAVTSVEKDSIFGIRHKENVGIAKKDIRIIKKDSPVGTAALLVGIAGSGTLIYLLAKATTNFGHGFGHEYED</sequence>
<evidence type="ECO:0000256" key="1">
    <source>
        <dbReference type="SAM" id="Phobius"/>
    </source>
</evidence>
<organism evidence="2 3">
    <name type="scientific">Soonwooa buanensis</name>
    <dbReference type="NCBI Taxonomy" id="619805"/>
    <lineage>
        <taxon>Bacteria</taxon>
        <taxon>Pseudomonadati</taxon>
        <taxon>Bacteroidota</taxon>
        <taxon>Flavobacteriia</taxon>
        <taxon>Flavobacteriales</taxon>
        <taxon>Weeksellaceae</taxon>
        <taxon>Chryseobacterium group</taxon>
        <taxon>Soonwooa</taxon>
    </lineage>
</organism>
<keyword evidence="3" id="KW-1185">Reference proteome</keyword>
<keyword evidence="1" id="KW-0472">Membrane</keyword>
<dbReference type="PROSITE" id="PS51257">
    <property type="entry name" value="PROKAR_LIPOPROTEIN"/>
    <property type="match status" value="1"/>
</dbReference>
<dbReference type="RefSeq" id="WP_079666595.1">
    <property type="nucleotide sequence ID" value="NZ_FUYZ01000003.1"/>
</dbReference>